<evidence type="ECO:0000256" key="7">
    <source>
        <dbReference type="ARBA" id="ARBA00022750"/>
    </source>
</evidence>
<evidence type="ECO:0000256" key="14">
    <source>
        <dbReference type="ARBA" id="ARBA00023125"/>
    </source>
</evidence>
<dbReference type="GO" id="GO:0008270">
    <property type="term" value="F:zinc ion binding"/>
    <property type="evidence" value="ECO:0007669"/>
    <property type="project" value="UniProtKB-KW"/>
</dbReference>
<dbReference type="Gene3D" id="1.10.340.70">
    <property type="match status" value="1"/>
</dbReference>
<evidence type="ECO:0000256" key="1">
    <source>
        <dbReference type="ARBA" id="ARBA00012493"/>
    </source>
</evidence>
<reference evidence="21 22" key="1">
    <citation type="submission" date="2019-05" db="EMBL/GenBank/DDBJ databases">
        <title>Mikania micrantha, genome provides insights into the molecular mechanism of rapid growth.</title>
        <authorList>
            <person name="Liu B."/>
        </authorList>
    </citation>
    <scope>NUCLEOTIDE SEQUENCE [LARGE SCALE GENOMIC DNA]</scope>
    <source>
        <strain evidence="21">NLD-2019</strain>
        <tissue evidence="21">Leaf</tissue>
    </source>
</reference>
<evidence type="ECO:0000256" key="11">
    <source>
        <dbReference type="ARBA" id="ARBA00022908"/>
    </source>
</evidence>
<keyword evidence="11" id="KW-0229">DNA integration</keyword>
<evidence type="ECO:0000256" key="6">
    <source>
        <dbReference type="ARBA" id="ARBA00022723"/>
    </source>
</evidence>
<keyword evidence="22" id="KW-1185">Reference proteome</keyword>
<dbReference type="Gene3D" id="3.30.420.10">
    <property type="entry name" value="Ribonuclease H-like superfamily/Ribonuclease H"/>
    <property type="match status" value="1"/>
</dbReference>
<dbReference type="SUPFAM" id="SSF53098">
    <property type="entry name" value="Ribonuclease H-like"/>
    <property type="match status" value="1"/>
</dbReference>
<keyword evidence="4" id="KW-0548">Nucleotidyltransferase</keyword>
<feature type="domain" description="Integrase catalytic" evidence="20">
    <location>
        <begin position="916"/>
        <end position="1079"/>
    </location>
</feature>
<dbReference type="PROSITE" id="PS50994">
    <property type="entry name" value="INTEGRASE"/>
    <property type="match status" value="1"/>
</dbReference>
<dbReference type="CDD" id="cd00303">
    <property type="entry name" value="retropepsin_like"/>
    <property type="match status" value="1"/>
</dbReference>
<feature type="region of interest" description="Disordered" evidence="17">
    <location>
        <begin position="1276"/>
        <end position="1339"/>
    </location>
</feature>
<dbReference type="SUPFAM" id="SSF50630">
    <property type="entry name" value="Acid proteases"/>
    <property type="match status" value="1"/>
</dbReference>
<evidence type="ECO:0000256" key="3">
    <source>
        <dbReference type="ARBA" id="ARBA00022679"/>
    </source>
</evidence>
<evidence type="ECO:0000256" key="5">
    <source>
        <dbReference type="ARBA" id="ARBA00022722"/>
    </source>
</evidence>
<dbReference type="FunFam" id="3.30.420.10:FF:000032">
    <property type="entry name" value="Retrovirus-related Pol polyprotein from transposon 297-like Protein"/>
    <property type="match status" value="1"/>
</dbReference>
<dbReference type="InterPro" id="IPR001878">
    <property type="entry name" value="Znf_CCHC"/>
</dbReference>
<dbReference type="PROSITE" id="PS50158">
    <property type="entry name" value="ZF_CCHC"/>
    <property type="match status" value="1"/>
</dbReference>
<dbReference type="GO" id="GO:0015074">
    <property type="term" value="P:DNA integration"/>
    <property type="evidence" value="ECO:0007669"/>
    <property type="project" value="UniProtKB-KW"/>
</dbReference>
<dbReference type="InterPro" id="IPR041373">
    <property type="entry name" value="RT_RNaseH"/>
</dbReference>
<dbReference type="SMART" id="SM00343">
    <property type="entry name" value="ZnF_C2HC"/>
    <property type="match status" value="2"/>
</dbReference>
<dbReference type="PANTHER" id="PTHR37984:SF5">
    <property type="entry name" value="PROTEIN NYNRIN-LIKE"/>
    <property type="match status" value="1"/>
</dbReference>
<dbReference type="InterPro" id="IPR000477">
    <property type="entry name" value="RT_dom"/>
</dbReference>
<keyword evidence="13" id="KW-0239">DNA-directed DNA polymerase</keyword>
<dbReference type="Pfam" id="PF17921">
    <property type="entry name" value="Integrase_H2C2"/>
    <property type="match status" value="1"/>
</dbReference>
<evidence type="ECO:0000256" key="2">
    <source>
        <dbReference type="ARBA" id="ARBA00022670"/>
    </source>
</evidence>
<dbReference type="Pfam" id="PF17917">
    <property type="entry name" value="RT_RNaseH"/>
    <property type="match status" value="1"/>
</dbReference>
<evidence type="ECO:0000313" key="22">
    <source>
        <dbReference type="Proteomes" id="UP000326396"/>
    </source>
</evidence>
<dbReference type="OrthoDB" id="8038132at2759"/>
<keyword evidence="3" id="KW-0808">Transferase</keyword>
<keyword evidence="14" id="KW-0238">DNA-binding</keyword>
<evidence type="ECO:0000259" key="19">
    <source>
        <dbReference type="PROSITE" id="PS50878"/>
    </source>
</evidence>
<dbReference type="Gene3D" id="4.10.60.10">
    <property type="entry name" value="Zinc finger, CCHC-type"/>
    <property type="match status" value="1"/>
</dbReference>
<keyword evidence="9" id="KW-0378">Hydrolase</keyword>
<feature type="compositionally biased region" description="Polar residues" evidence="17">
    <location>
        <begin position="25"/>
        <end position="34"/>
    </location>
</feature>
<keyword evidence="12" id="KW-0695">RNA-directed DNA polymerase</keyword>
<protein>
    <recommendedName>
        <fullName evidence="1">RNA-directed DNA polymerase</fullName>
        <ecNumber evidence="1">2.7.7.49</ecNumber>
    </recommendedName>
</protein>
<dbReference type="PANTHER" id="PTHR37984">
    <property type="entry name" value="PROTEIN CBG26694"/>
    <property type="match status" value="1"/>
</dbReference>
<organism evidence="21 22">
    <name type="scientific">Mikania micrantha</name>
    <name type="common">bitter vine</name>
    <dbReference type="NCBI Taxonomy" id="192012"/>
    <lineage>
        <taxon>Eukaryota</taxon>
        <taxon>Viridiplantae</taxon>
        <taxon>Streptophyta</taxon>
        <taxon>Embryophyta</taxon>
        <taxon>Tracheophyta</taxon>
        <taxon>Spermatophyta</taxon>
        <taxon>Magnoliopsida</taxon>
        <taxon>eudicotyledons</taxon>
        <taxon>Gunneridae</taxon>
        <taxon>Pentapetalae</taxon>
        <taxon>asterids</taxon>
        <taxon>campanulids</taxon>
        <taxon>Asterales</taxon>
        <taxon>Asteraceae</taxon>
        <taxon>Asteroideae</taxon>
        <taxon>Heliantheae alliance</taxon>
        <taxon>Eupatorieae</taxon>
        <taxon>Mikania</taxon>
    </lineage>
</organism>
<dbReference type="InterPro" id="IPR012337">
    <property type="entry name" value="RNaseH-like_sf"/>
</dbReference>
<evidence type="ECO:0000259" key="18">
    <source>
        <dbReference type="PROSITE" id="PS50158"/>
    </source>
</evidence>
<evidence type="ECO:0000313" key="21">
    <source>
        <dbReference type="EMBL" id="KAD7480138.1"/>
    </source>
</evidence>
<dbReference type="Pfam" id="PF08284">
    <property type="entry name" value="RVP_2"/>
    <property type="match status" value="1"/>
</dbReference>
<evidence type="ECO:0000256" key="13">
    <source>
        <dbReference type="ARBA" id="ARBA00022932"/>
    </source>
</evidence>
<dbReference type="GO" id="GO:0004190">
    <property type="term" value="F:aspartic-type endopeptidase activity"/>
    <property type="evidence" value="ECO:0007669"/>
    <property type="project" value="UniProtKB-KW"/>
</dbReference>
<dbReference type="GO" id="GO:0003964">
    <property type="term" value="F:RNA-directed DNA polymerase activity"/>
    <property type="evidence" value="ECO:0007669"/>
    <property type="project" value="UniProtKB-KW"/>
</dbReference>
<dbReference type="Gene3D" id="3.30.70.270">
    <property type="match status" value="2"/>
</dbReference>
<dbReference type="InterPro" id="IPR041588">
    <property type="entry name" value="Integrase_H2C2"/>
</dbReference>
<accession>A0A5N6Q8D3</accession>
<dbReference type="InterPro" id="IPR043128">
    <property type="entry name" value="Rev_trsase/Diguanyl_cyclase"/>
</dbReference>
<evidence type="ECO:0000256" key="8">
    <source>
        <dbReference type="ARBA" id="ARBA00022759"/>
    </source>
</evidence>
<keyword evidence="15" id="KW-0233">DNA recombination</keyword>
<dbReference type="GO" id="GO:0003887">
    <property type="term" value="F:DNA-directed DNA polymerase activity"/>
    <property type="evidence" value="ECO:0007669"/>
    <property type="project" value="UniProtKB-KW"/>
</dbReference>
<name>A0A5N6Q8D3_9ASTR</name>
<dbReference type="Gene3D" id="3.10.10.10">
    <property type="entry name" value="HIV Type 1 Reverse Transcriptase, subunit A, domain 1"/>
    <property type="match status" value="1"/>
</dbReference>
<evidence type="ECO:0000256" key="16">
    <source>
        <dbReference type="PROSITE-ProRule" id="PRU00047"/>
    </source>
</evidence>
<evidence type="ECO:0000259" key="20">
    <source>
        <dbReference type="PROSITE" id="PS50994"/>
    </source>
</evidence>
<dbReference type="Proteomes" id="UP000326396">
    <property type="component" value="Linkage Group LG1"/>
</dbReference>
<dbReference type="GO" id="GO:0006310">
    <property type="term" value="P:DNA recombination"/>
    <property type="evidence" value="ECO:0007669"/>
    <property type="project" value="UniProtKB-KW"/>
</dbReference>
<dbReference type="InterPro" id="IPR056924">
    <property type="entry name" value="SH3_Tf2-1"/>
</dbReference>
<dbReference type="GO" id="GO:0006508">
    <property type="term" value="P:proteolysis"/>
    <property type="evidence" value="ECO:0007669"/>
    <property type="project" value="UniProtKB-KW"/>
</dbReference>
<evidence type="ECO:0000256" key="17">
    <source>
        <dbReference type="SAM" id="MobiDB-lite"/>
    </source>
</evidence>
<feature type="region of interest" description="Disordered" evidence="17">
    <location>
        <begin position="25"/>
        <end position="63"/>
    </location>
</feature>
<keyword evidence="5" id="KW-0540">Nuclease</keyword>
<dbReference type="InterPro" id="IPR021109">
    <property type="entry name" value="Peptidase_aspartic_dom_sf"/>
</dbReference>
<dbReference type="CDD" id="cd01647">
    <property type="entry name" value="RT_LTR"/>
    <property type="match status" value="1"/>
</dbReference>
<dbReference type="Pfam" id="PF00078">
    <property type="entry name" value="RVT_1"/>
    <property type="match status" value="1"/>
</dbReference>
<dbReference type="EC" id="2.7.7.49" evidence="1"/>
<dbReference type="FunFam" id="3.30.70.270:FF:000026">
    <property type="entry name" value="Transposon Ty3-G Gag-Pol polyprotein"/>
    <property type="match status" value="1"/>
</dbReference>
<evidence type="ECO:0000256" key="10">
    <source>
        <dbReference type="ARBA" id="ARBA00022842"/>
    </source>
</evidence>
<dbReference type="GO" id="GO:0004519">
    <property type="term" value="F:endonuclease activity"/>
    <property type="evidence" value="ECO:0007669"/>
    <property type="project" value="UniProtKB-KW"/>
</dbReference>
<keyword evidence="10" id="KW-0460">Magnesium</keyword>
<proteinExistence type="predicted"/>
<keyword evidence="7" id="KW-0064">Aspartyl protease</keyword>
<evidence type="ECO:0000256" key="9">
    <source>
        <dbReference type="ARBA" id="ARBA00022801"/>
    </source>
</evidence>
<dbReference type="CDD" id="cd09274">
    <property type="entry name" value="RNase_HI_RT_Ty3"/>
    <property type="match status" value="1"/>
</dbReference>
<feature type="domain" description="CCHC-type" evidence="18">
    <location>
        <begin position="126"/>
        <end position="141"/>
    </location>
</feature>
<dbReference type="Pfam" id="PF24626">
    <property type="entry name" value="SH3_Tf2-1"/>
    <property type="match status" value="1"/>
</dbReference>
<feature type="compositionally biased region" description="Basic and acidic residues" evidence="17">
    <location>
        <begin position="1329"/>
        <end position="1339"/>
    </location>
</feature>
<comment type="caution">
    <text evidence="21">The sequence shown here is derived from an EMBL/GenBank/DDBJ whole genome shotgun (WGS) entry which is preliminary data.</text>
</comment>
<dbReference type="EMBL" id="SZYD01000001">
    <property type="protein sequence ID" value="KAD7480138.1"/>
    <property type="molecule type" value="Genomic_DNA"/>
</dbReference>
<dbReference type="Gene3D" id="2.40.70.10">
    <property type="entry name" value="Acid Proteases"/>
    <property type="match status" value="1"/>
</dbReference>
<dbReference type="InterPro" id="IPR050951">
    <property type="entry name" value="Retrovirus_Pol_polyprotein"/>
</dbReference>
<feature type="domain" description="Reverse transcriptase" evidence="19">
    <location>
        <begin position="394"/>
        <end position="573"/>
    </location>
</feature>
<dbReference type="InterPro" id="IPR001584">
    <property type="entry name" value="Integrase_cat-core"/>
</dbReference>
<keyword evidence="16" id="KW-0863">Zinc-finger</keyword>
<feature type="compositionally biased region" description="Polar residues" evidence="17">
    <location>
        <begin position="1276"/>
        <end position="1294"/>
    </location>
</feature>
<dbReference type="InterPro" id="IPR043502">
    <property type="entry name" value="DNA/RNA_pol_sf"/>
</dbReference>
<gene>
    <name evidence="21" type="ORF">E3N88_03274</name>
</gene>
<dbReference type="InterPro" id="IPR036397">
    <property type="entry name" value="RNaseH_sf"/>
</dbReference>
<keyword evidence="6" id="KW-0479">Metal-binding</keyword>
<keyword evidence="2" id="KW-0645">Protease</keyword>
<sequence length="1339" mass="154830">MIPKPTPKLLFTLLLTDWQKHQLSSAETTTSQPLPRSIKPSFFSSSNLRPPSRSKEPFTAPPHMNNKLLIEEADRERNQKQYNGPLPKCNKCNYHHHGNCSFCNRCKKNGHSEPQCRFDPGKPRTCYECGSTNHMRNNCPKLNRGPGAQGNPARGRAFVIGANEARNDPNVVTGTFLVNDHYASILFDTGADKSFVSNEFKQLLGKEHKTLKDSFIIELANGDTLETRNIIEGCTLNINKHMLSLDLIPIDLGSFDIVVGMDWLSKHKAEIVCHERVIRVPLDNGEILVIHGERPGRSLHLISCMKARKYLKKQYVVFLAHVTDKKGKEKQLHDIPVVKEFPEVFPEDLPGVPPPRQVEFRIDLVPGAAPVAKSPYRLAPAEMQELSSQLQELLEKGFIRPSFSPWGAPVLFVKKKDGTFRMCIDYRELNKLTIKNRYLLPRIDDLFDQLKGATYFSKIDLRSGYHQLRIQEDDIPKTAFRTRYGHYEFLVMPFGLTNAPAVFMDLMNRVCKPYLDKFVIVFIDDILIYSQTKEDHEKHLKLILKLLATEKLYAKFSKCEFWLREVQFLGHVINEKGIHVDPSKIEAIKQWEAPRTPSEIRQFLGLAGYYRRFIENFTKIAQPLTMLTQKDRKFDWEEKQEKAFQLLKQKLCNAPILTLPDGTDNFVVYCDASHQGLGCVLMQKDKVIAYASRQLKVHEKNYTTHDLELGAVVFALKIRRHYLYGTKCVVYTDHKSLQHIFDQKELNMRQRRWVELLNDYDCDIRYHPGKANVVADALSRKERIKPTRVRALSLTIQSSLIPRIREAQKTALQEGHYKEESLRGMDKQFKVTDDDVSYFMNRIWVPTLDNLRQIILDEAHKSRYSIHPGADKMYQDLKGYYWWPGMKKDIALYVGKCLNCSKVKTEHQKPSGLLQQPEIPQWKWEQISMDFITKLPRTVGGYDTIWVIVDRLTKSAHFLPIREDYKMEKLSSIYIKEVVSRHGVPLSIISDRDSRFTSRFWQTLQKALGTRLDLSTAYHPQTDGQSERTIQTLEDMLRACVLDFGGSWDSHLPLVEFSYNNSYHSSIQCAPFEALYGRKCRSPVCWTEIGESQLTGPELIQETTDKIFKIRERIKAARDRQKSYADRRRKPLEFAIGDKVLLKVSPWKGVVRFGKKGKLAPRYVGPFEILERIGHVAYKLKLPQELGGVHDTFHVSNLKKCLSDESLHIPLEEVSLDNKLHFIEEPIEIMDREIKKLKQSRIPIVKVRWNSRRGPEFTWEREDQIKQKYPHLFTNVPSSKHQLSSAETTTSQPLPRSIKPSFFSSSNLRPPSRSKEPFTAPPHMNNKLLIEEADRERNQ</sequence>
<dbReference type="SUPFAM" id="SSF56672">
    <property type="entry name" value="DNA/RNA polymerases"/>
    <property type="match status" value="1"/>
</dbReference>
<keyword evidence="8" id="KW-0255">Endonuclease</keyword>
<dbReference type="GO" id="GO:0003677">
    <property type="term" value="F:DNA binding"/>
    <property type="evidence" value="ECO:0007669"/>
    <property type="project" value="UniProtKB-KW"/>
</dbReference>
<evidence type="ECO:0000256" key="4">
    <source>
        <dbReference type="ARBA" id="ARBA00022695"/>
    </source>
</evidence>
<keyword evidence="16" id="KW-0862">Zinc</keyword>
<evidence type="ECO:0000256" key="15">
    <source>
        <dbReference type="ARBA" id="ARBA00023172"/>
    </source>
</evidence>
<dbReference type="FunFam" id="3.10.10.10:FF:000007">
    <property type="entry name" value="Retrovirus-related Pol polyprotein from transposon 17.6-like Protein"/>
    <property type="match status" value="1"/>
</dbReference>
<dbReference type="PROSITE" id="PS50878">
    <property type="entry name" value="RT_POL"/>
    <property type="match status" value="1"/>
</dbReference>
<evidence type="ECO:0000256" key="12">
    <source>
        <dbReference type="ARBA" id="ARBA00022918"/>
    </source>
</evidence>